<evidence type="ECO:0000256" key="1">
    <source>
        <dbReference type="ARBA" id="ARBA00009928"/>
    </source>
</evidence>
<dbReference type="PANTHER" id="PTHR11474:SF76">
    <property type="entry name" value="SHKT DOMAIN-CONTAINING PROTEIN"/>
    <property type="match status" value="1"/>
</dbReference>
<dbReference type="Pfam" id="PF00264">
    <property type="entry name" value="Tyrosinase"/>
    <property type="match status" value="1"/>
</dbReference>
<dbReference type="InterPro" id="IPR008922">
    <property type="entry name" value="Di-copper_centre_dom_sf"/>
</dbReference>
<keyword evidence="5" id="KW-0470">Melanin biosynthesis</keyword>
<evidence type="ECO:0000313" key="12">
    <source>
        <dbReference type="Proteomes" id="UP000027265"/>
    </source>
</evidence>
<evidence type="ECO:0000256" key="6">
    <source>
        <dbReference type="ARBA" id="ARBA00048233"/>
    </source>
</evidence>
<dbReference type="PROSITE" id="PS00497">
    <property type="entry name" value="TYROSINASE_1"/>
    <property type="match status" value="1"/>
</dbReference>
<protein>
    <recommendedName>
        <fullName evidence="2">tyrosinase</fullName>
        <ecNumber evidence="2">1.14.18.1</ecNumber>
    </recommendedName>
</protein>
<keyword evidence="12" id="KW-1185">Reference proteome</keyword>
<dbReference type="GO" id="GO:0046872">
    <property type="term" value="F:metal ion binding"/>
    <property type="evidence" value="ECO:0007669"/>
    <property type="project" value="UniProtKB-KW"/>
</dbReference>
<keyword evidence="4" id="KW-0186">Copper</keyword>
<dbReference type="EMBL" id="KL197734">
    <property type="protein sequence ID" value="KDQ53371.1"/>
    <property type="molecule type" value="Genomic_DNA"/>
</dbReference>
<dbReference type="AlphaFoldDB" id="A0A067PSS3"/>
<evidence type="ECO:0000256" key="7">
    <source>
        <dbReference type="ARBA" id="ARBA00048881"/>
    </source>
</evidence>
<gene>
    <name evidence="11" type="ORF">JAAARDRAFT_197528</name>
</gene>
<proteinExistence type="inferred from homology"/>
<dbReference type="PRINTS" id="PR00092">
    <property type="entry name" value="TYROSINASE"/>
</dbReference>
<evidence type="ECO:0000259" key="10">
    <source>
        <dbReference type="PROSITE" id="PS00498"/>
    </source>
</evidence>
<reference evidence="12" key="1">
    <citation type="journal article" date="2014" name="Proc. Natl. Acad. Sci. U.S.A.">
        <title>Extensive sampling of basidiomycete genomes demonstrates inadequacy of the white-rot/brown-rot paradigm for wood decay fungi.</title>
        <authorList>
            <person name="Riley R."/>
            <person name="Salamov A.A."/>
            <person name="Brown D.W."/>
            <person name="Nagy L.G."/>
            <person name="Floudas D."/>
            <person name="Held B.W."/>
            <person name="Levasseur A."/>
            <person name="Lombard V."/>
            <person name="Morin E."/>
            <person name="Otillar R."/>
            <person name="Lindquist E.A."/>
            <person name="Sun H."/>
            <person name="LaButti K.M."/>
            <person name="Schmutz J."/>
            <person name="Jabbour D."/>
            <person name="Luo H."/>
            <person name="Baker S.E."/>
            <person name="Pisabarro A.G."/>
            <person name="Walton J.D."/>
            <person name="Blanchette R.A."/>
            <person name="Henrissat B."/>
            <person name="Martin F."/>
            <person name="Cullen D."/>
            <person name="Hibbett D.S."/>
            <person name="Grigoriev I.V."/>
        </authorList>
    </citation>
    <scope>NUCLEOTIDE SEQUENCE [LARGE SCALE GENOMIC DNA]</scope>
    <source>
        <strain evidence="12">MUCL 33604</strain>
    </source>
</reference>
<dbReference type="HOGENOM" id="CLU_013691_3_2_1"/>
<evidence type="ECO:0000256" key="4">
    <source>
        <dbReference type="ARBA" id="ARBA00023008"/>
    </source>
</evidence>
<dbReference type="GO" id="GO:0042438">
    <property type="term" value="P:melanin biosynthetic process"/>
    <property type="evidence" value="ECO:0007669"/>
    <property type="project" value="UniProtKB-KW"/>
</dbReference>
<feature type="domain" description="Tyrosinase copper-binding" evidence="9">
    <location>
        <begin position="131"/>
        <end position="148"/>
    </location>
</feature>
<organism evidence="11 12">
    <name type="scientific">Jaapia argillacea MUCL 33604</name>
    <dbReference type="NCBI Taxonomy" id="933084"/>
    <lineage>
        <taxon>Eukaryota</taxon>
        <taxon>Fungi</taxon>
        <taxon>Dikarya</taxon>
        <taxon>Basidiomycota</taxon>
        <taxon>Agaricomycotina</taxon>
        <taxon>Agaricomycetes</taxon>
        <taxon>Agaricomycetidae</taxon>
        <taxon>Jaapiales</taxon>
        <taxon>Jaapiaceae</taxon>
        <taxon>Jaapia</taxon>
    </lineage>
</organism>
<evidence type="ECO:0000256" key="2">
    <source>
        <dbReference type="ARBA" id="ARBA00011906"/>
    </source>
</evidence>
<evidence type="ECO:0000256" key="8">
    <source>
        <dbReference type="SAM" id="MobiDB-lite"/>
    </source>
</evidence>
<dbReference type="InterPro" id="IPR002227">
    <property type="entry name" value="Tyrosinase_Cu-bd"/>
</dbReference>
<dbReference type="STRING" id="933084.A0A067PSS3"/>
<dbReference type="InterPro" id="IPR050316">
    <property type="entry name" value="Tyrosinase/Hemocyanin"/>
</dbReference>
<dbReference type="OrthoDB" id="6132182at2759"/>
<evidence type="ECO:0000313" key="11">
    <source>
        <dbReference type="EMBL" id="KDQ53371.1"/>
    </source>
</evidence>
<accession>A0A067PSS3</accession>
<dbReference type="InParanoid" id="A0A067PSS3"/>
<feature type="region of interest" description="Disordered" evidence="8">
    <location>
        <begin position="93"/>
        <end position="119"/>
    </location>
</feature>
<comment type="similarity">
    <text evidence="1">Belongs to the tyrosinase family.</text>
</comment>
<dbReference type="PROSITE" id="PS00498">
    <property type="entry name" value="TYROSINASE_2"/>
    <property type="match status" value="1"/>
</dbReference>
<name>A0A067PSS3_9AGAM</name>
<dbReference type="Proteomes" id="UP000027265">
    <property type="component" value="Unassembled WGS sequence"/>
</dbReference>
<keyword evidence="3" id="KW-0479">Metal-binding</keyword>
<feature type="compositionally biased region" description="Basic and acidic residues" evidence="8">
    <location>
        <begin position="98"/>
        <end position="119"/>
    </location>
</feature>
<comment type="catalytic activity">
    <reaction evidence="7">
        <text>L-tyrosine + O2 = L-dopaquinone + H2O</text>
        <dbReference type="Rhea" id="RHEA:18117"/>
        <dbReference type="ChEBI" id="CHEBI:15377"/>
        <dbReference type="ChEBI" id="CHEBI:15379"/>
        <dbReference type="ChEBI" id="CHEBI:57924"/>
        <dbReference type="ChEBI" id="CHEBI:58315"/>
        <dbReference type="EC" id="1.14.18.1"/>
    </reaction>
</comment>
<evidence type="ECO:0000256" key="3">
    <source>
        <dbReference type="ARBA" id="ARBA00022723"/>
    </source>
</evidence>
<dbReference type="Gene3D" id="1.10.1280.10">
    <property type="entry name" value="Di-copper center containing domain from catechol oxidase"/>
    <property type="match status" value="1"/>
</dbReference>
<dbReference type="SUPFAM" id="SSF48056">
    <property type="entry name" value="Di-copper centre-containing domain"/>
    <property type="match status" value="1"/>
</dbReference>
<dbReference type="EC" id="1.14.18.1" evidence="2"/>
<feature type="domain" description="Tyrosinase copper-binding" evidence="10">
    <location>
        <begin position="320"/>
        <end position="331"/>
    </location>
</feature>
<sequence>MSKPYLITGRKNTGGVFPRLPIETLQSTQPEQFTLFILAFLFIQDRQSAFMEVIDFGSLAPGASWTNPTPDRPGIRRLPSTFLQIGGIHGLPYEEYPGDPRPETDRASDFSTNDKKDTHPVPSRFGGYCNHGAVFFPTWHRPYVLLIEQAIGEAADGIAAALEKNNLNQGGKWIKAAKELRFPYWDWAEADVANKGLPVVLHTDKVTITLPGGTKKEVDNPLSYYPFEGGKIPTGFRDVPDPRKLKEHGPCVRKKVGRLFTFDGTGDPALVWDEFSNHTTESLRKKDYRNAGSLEGVHDSMHIIIGGNGHMGDPDYAGFDPIFYLHHANVDRLLALWEYCYRDYWMGVGYTNKGKLYPWTQSRGTYFQVYNEQLLPDSPLAPFRGGDGGYWTSNQTRFLNETAFPKYYTYPEIAGIKVDQPATPEQRVKARAALQKYYGFEPRETSLKLHATAPALFQTDVPVPAQRTAVKNYRSFVIVVKLPEHAFNRPYSFNLYKTALSNEGSEGDEIIGSVSVFARPDHSPCKGCALRRDAGSIIRGIIPIPPTLVDRIIESKEGLNVQEVNEQELTEEIKKGFAGVIIDSKGVELAQARAGGGLAMIPEHDTVPHHIAPQKIVLLSAAAAHPEDDPEGPVSLFDWKHHGDIFTSGWEKSDNFPE</sequence>
<dbReference type="GO" id="GO:0004503">
    <property type="term" value="F:tyrosinase activity"/>
    <property type="evidence" value="ECO:0007669"/>
    <property type="project" value="UniProtKB-EC"/>
</dbReference>
<evidence type="ECO:0000259" key="9">
    <source>
        <dbReference type="PROSITE" id="PS00497"/>
    </source>
</evidence>
<comment type="catalytic activity">
    <reaction evidence="6">
        <text>2 L-dopa + O2 = 2 L-dopaquinone + 2 H2O</text>
        <dbReference type="Rhea" id="RHEA:34287"/>
        <dbReference type="ChEBI" id="CHEBI:15377"/>
        <dbReference type="ChEBI" id="CHEBI:15379"/>
        <dbReference type="ChEBI" id="CHEBI:57504"/>
        <dbReference type="ChEBI" id="CHEBI:57924"/>
        <dbReference type="EC" id="1.14.18.1"/>
    </reaction>
</comment>
<evidence type="ECO:0000256" key="5">
    <source>
        <dbReference type="ARBA" id="ARBA00023101"/>
    </source>
</evidence>
<dbReference type="PANTHER" id="PTHR11474">
    <property type="entry name" value="TYROSINASE FAMILY MEMBER"/>
    <property type="match status" value="1"/>
</dbReference>